<dbReference type="GO" id="GO:0004478">
    <property type="term" value="F:methionine adenosyltransferase activity"/>
    <property type="evidence" value="ECO:0007669"/>
    <property type="project" value="InterPro"/>
</dbReference>
<dbReference type="EMBL" id="CP039353">
    <property type="protein sequence ID" value="QCE07232.1"/>
    <property type="molecule type" value="Genomic_DNA"/>
</dbReference>
<name>A0A4D6N2R1_VIGUN</name>
<keyword evidence="6" id="KW-0808">Transferase</keyword>
<dbReference type="PANTHER" id="PTHR11964">
    <property type="entry name" value="S-ADENOSYLMETHIONINE SYNTHETASE"/>
    <property type="match status" value="1"/>
</dbReference>
<evidence type="ECO:0000256" key="9">
    <source>
        <dbReference type="ARBA" id="ARBA00022840"/>
    </source>
</evidence>
<evidence type="ECO:0000256" key="1">
    <source>
        <dbReference type="ARBA" id="ARBA00001936"/>
    </source>
</evidence>
<evidence type="ECO:0000259" key="13">
    <source>
        <dbReference type="Pfam" id="PF02773"/>
    </source>
</evidence>
<dbReference type="InterPro" id="IPR002133">
    <property type="entry name" value="S-AdoMet_synthetase"/>
</dbReference>
<dbReference type="InterPro" id="IPR022630">
    <property type="entry name" value="S-AdoMet_synt_C"/>
</dbReference>
<keyword evidence="8" id="KW-0547">Nucleotide-binding</keyword>
<comment type="subcellular location">
    <subcellularLocation>
        <location evidence="3">Cytoplasm</location>
    </subcellularLocation>
</comment>
<reference evidence="14 15" key="1">
    <citation type="submission" date="2019-04" db="EMBL/GenBank/DDBJ databases">
        <title>An improved genome assembly and genetic linkage map for asparagus bean, Vigna unguiculata ssp. sesquipedialis.</title>
        <authorList>
            <person name="Xia Q."/>
            <person name="Zhang R."/>
            <person name="Dong Y."/>
        </authorList>
    </citation>
    <scope>NUCLEOTIDE SEQUENCE [LARGE SCALE GENOMIC DNA]</scope>
    <source>
        <tissue evidence="14">Leaf</tissue>
    </source>
</reference>
<keyword evidence="7" id="KW-0479">Metal-binding</keyword>
<dbReference type="Pfam" id="PF02773">
    <property type="entry name" value="S-AdoMet_synt_C"/>
    <property type="match status" value="1"/>
</dbReference>
<keyword evidence="9" id="KW-0067">ATP-binding</keyword>
<dbReference type="Gene3D" id="3.30.300.10">
    <property type="match status" value="2"/>
</dbReference>
<accession>A0A4D6N2R1</accession>
<proteinExistence type="predicted"/>
<dbReference type="SUPFAM" id="SSF55973">
    <property type="entry name" value="S-adenosylmethionine synthetase"/>
    <property type="match status" value="1"/>
</dbReference>
<keyword evidence="10" id="KW-0460">Magnesium</keyword>
<dbReference type="GO" id="GO:0006730">
    <property type="term" value="P:one-carbon metabolic process"/>
    <property type="evidence" value="ECO:0007669"/>
    <property type="project" value="UniProtKB-KW"/>
</dbReference>
<comment type="cofactor">
    <cofactor evidence="2">
        <name>Co(2+)</name>
        <dbReference type="ChEBI" id="CHEBI:48828"/>
    </cofactor>
</comment>
<dbReference type="AlphaFoldDB" id="A0A4D6N2R1"/>
<dbReference type="InterPro" id="IPR022636">
    <property type="entry name" value="S-AdoMet_synthetase_sfam"/>
</dbReference>
<keyword evidence="12" id="KW-0170">Cobalt</keyword>
<evidence type="ECO:0000256" key="5">
    <source>
        <dbReference type="ARBA" id="ARBA00022563"/>
    </source>
</evidence>
<sequence length="118" mass="13458">MMKLLPNDEIVADLQEHVIKPAIAEKYMDEETNLRLKSIGGAFHGKNPTKWDSSRVYIARQAAKRNVANGLARRPRMITISLELNGANARFLKTAAFGRFGRDDPDFTWEVVKTLKWE</sequence>
<evidence type="ECO:0000256" key="11">
    <source>
        <dbReference type="ARBA" id="ARBA00022958"/>
    </source>
</evidence>
<dbReference type="Proteomes" id="UP000501690">
    <property type="component" value="Linkage Group LG9"/>
</dbReference>
<keyword evidence="4" id="KW-0963">Cytoplasm</keyword>
<evidence type="ECO:0000256" key="10">
    <source>
        <dbReference type="ARBA" id="ARBA00022842"/>
    </source>
</evidence>
<evidence type="ECO:0000256" key="2">
    <source>
        <dbReference type="ARBA" id="ARBA00001941"/>
    </source>
</evidence>
<comment type="cofactor">
    <cofactor evidence="1">
        <name>Mn(2+)</name>
        <dbReference type="ChEBI" id="CHEBI:29035"/>
    </cofactor>
</comment>
<evidence type="ECO:0000256" key="4">
    <source>
        <dbReference type="ARBA" id="ARBA00022490"/>
    </source>
</evidence>
<evidence type="ECO:0000256" key="3">
    <source>
        <dbReference type="ARBA" id="ARBA00004496"/>
    </source>
</evidence>
<dbReference type="GO" id="GO:0006556">
    <property type="term" value="P:S-adenosylmethionine biosynthetic process"/>
    <property type="evidence" value="ECO:0007669"/>
    <property type="project" value="InterPro"/>
</dbReference>
<evidence type="ECO:0000313" key="15">
    <source>
        <dbReference type="Proteomes" id="UP000501690"/>
    </source>
</evidence>
<dbReference type="GO" id="GO:0005737">
    <property type="term" value="C:cytoplasm"/>
    <property type="evidence" value="ECO:0007669"/>
    <property type="project" value="UniProtKB-SubCell"/>
</dbReference>
<feature type="domain" description="S-adenosylmethionine synthetase C-terminal" evidence="13">
    <location>
        <begin position="38"/>
        <end position="75"/>
    </location>
</feature>
<evidence type="ECO:0000256" key="8">
    <source>
        <dbReference type="ARBA" id="ARBA00022741"/>
    </source>
</evidence>
<keyword evidence="11" id="KW-0630">Potassium</keyword>
<keyword evidence="15" id="KW-1185">Reference proteome</keyword>
<evidence type="ECO:0000256" key="6">
    <source>
        <dbReference type="ARBA" id="ARBA00022679"/>
    </source>
</evidence>
<dbReference type="GO" id="GO:0005524">
    <property type="term" value="F:ATP binding"/>
    <property type="evidence" value="ECO:0007669"/>
    <property type="project" value="UniProtKB-KW"/>
</dbReference>
<organism evidence="14 15">
    <name type="scientific">Vigna unguiculata</name>
    <name type="common">Cowpea</name>
    <dbReference type="NCBI Taxonomy" id="3917"/>
    <lineage>
        <taxon>Eukaryota</taxon>
        <taxon>Viridiplantae</taxon>
        <taxon>Streptophyta</taxon>
        <taxon>Embryophyta</taxon>
        <taxon>Tracheophyta</taxon>
        <taxon>Spermatophyta</taxon>
        <taxon>Magnoliopsida</taxon>
        <taxon>eudicotyledons</taxon>
        <taxon>Gunneridae</taxon>
        <taxon>Pentapetalae</taxon>
        <taxon>rosids</taxon>
        <taxon>fabids</taxon>
        <taxon>Fabales</taxon>
        <taxon>Fabaceae</taxon>
        <taxon>Papilionoideae</taxon>
        <taxon>50 kb inversion clade</taxon>
        <taxon>NPAAA clade</taxon>
        <taxon>indigoferoid/millettioid clade</taxon>
        <taxon>Phaseoleae</taxon>
        <taxon>Vigna</taxon>
    </lineage>
</organism>
<evidence type="ECO:0000313" key="14">
    <source>
        <dbReference type="EMBL" id="QCE07232.1"/>
    </source>
</evidence>
<protein>
    <submittedName>
        <fullName evidence="14">S-adenosylmethionine synthetase</fullName>
    </submittedName>
</protein>
<keyword evidence="5" id="KW-0554">One-carbon metabolism</keyword>
<dbReference type="GO" id="GO:0046872">
    <property type="term" value="F:metal ion binding"/>
    <property type="evidence" value="ECO:0007669"/>
    <property type="project" value="UniProtKB-KW"/>
</dbReference>
<evidence type="ECO:0000256" key="7">
    <source>
        <dbReference type="ARBA" id="ARBA00022723"/>
    </source>
</evidence>
<gene>
    <name evidence="14" type="ORF">DEO72_LG9g2249</name>
</gene>
<evidence type="ECO:0000256" key="12">
    <source>
        <dbReference type="ARBA" id="ARBA00023285"/>
    </source>
</evidence>